<gene>
    <name evidence="2" type="ORF">CIG75_03785</name>
</gene>
<reference evidence="2 3" key="1">
    <citation type="journal article" date="2015" name="Int. J. Syst. Evol. Microbiol.">
        <title>Tumebacillus algifaecis sp. nov., isolated from decomposing algal scum.</title>
        <authorList>
            <person name="Wu Y.F."/>
            <person name="Zhang B."/>
            <person name="Xing P."/>
            <person name="Wu Q.L."/>
            <person name="Liu S.J."/>
        </authorList>
    </citation>
    <scope>NUCLEOTIDE SEQUENCE [LARGE SCALE GENOMIC DNA]</scope>
    <source>
        <strain evidence="2 3">THMBR28</strain>
    </source>
</reference>
<proteinExistence type="predicted"/>
<keyword evidence="1" id="KW-1133">Transmembrane helix</keyword>
<sequence length="74" mass="8320">MQLKHVHETQPSRPIEVTPEPFDQHSEIIQRVQGGPLKPVNLELLPRWLQLFGSVFAGCLLLMGAIALYLNFVG</sequence>
<keyword evidence="1" id="KW-0472">Membrane</keyword>
<evidence type="ECO:0000313" key="3">
    <source>
        <dbReference type="Proteomes" id="UP000214688"/>
    </source>
</evidence>
<organism evidence="2 3">
    <name type="scientific">Tumebacillus algifaecis</name>
    <dbReference type="NCBI Taxonomy" id="1214604"/>
    <lineage>
        <taxon>Bacteria</taxon>
        <taxon>Bacillati</taxon>
        <taxon>Bacillota</taxon>
        <taxon>Bacilli</taxon>
        <taxon>Bacillales</taxon>
        <taxon>Alicyclobacillaceae</taxon>
        <taxon>Tumebacillus</taxon>
    </lineage>
</organism>
<name>A0A223CY01_9BACL</name>
<dbReference type="OrthoDB" id="2382240at2"/>
<dbReference type="EMBL" id="CP022657">
    <property type="protein sequence ID" value="ASS74191.1"/>
    <property type="molecule type" value="Genomic_DNA"/>
</dbReference>
<dbReference type="AlphaFoldDB" id="A0A223CY01"/>
<dbReference type="KEGG" id="tab:CIG75_03785"/>
<keyword evidence="1" id="KW-0812">Transmembrane</keyword>
<protein>
    <submittedName>
        <fullName evidence="2">Uncharacterized protein</fullName>
    </submittedName>
</protein>
<evidence type="ECO:0000256" key="1">
    <source>
        <dbReference type="SAM" id="Phobius"/>
    </source>
</evidence>
<feature type="transmembrane region" description="Helical" evidence="1">
    <location>
        <begin position="48"/>
        <end position="70"/>
    </location>
</feature>
<keyword evidence="3" id="KW-1185">Reference proteome</keyword>
<dbReference type="RefSeq" id="WP_094235450.1">
    <property type="nucleotide sequence ID" value="NZ_CP022657.1"/>
</dbReference>
<dbReference type="Proteomes" id="UP000214688">
    <property type="component" value="Chromosome"/>
</dbReference>
<accession>A0A223CY01</accession>
<evidence type="ECO:0000313" key="2">
    <source>
        <dbReference type="EMBL" id="ASS74191.1"/>
    </source>
</evidence>